<evidence type="ECO:0000313" key="1">
    <source>
        <dbReference type="EMBL" id="PXX41607.1"/>
    </source>
</evidence>
<reference evidence="1 2" key="1">
    <citation type="submission" date="2018-05" db="EMBL/GenBank/DDBJ databases">
        <title>Genomic Encyclopedia of Type Strains, Phase IV (KMG-IV): sequencing the most valuable type-strain genomes for metagenomic binning, comparative biology and taxonomic classification.</title>
        <authorList>
            <person name="Goeker M."/>
        </authorList>
    </citation>
    <scope>NUCLEOTIDE SEQUENCE [LARGE SCALE GENOMIC DNA]</scope>
    <source>
        <strain evidence="1 2">DSM 19792</strain>
    </source>
</reference>
<comment type="caution">
    <text evidence="1">The sequence shown here is derived from an EMBL/GenBank/DDBJ whole genome shotgun (WGS) entry which is preliminary data.</text>
</comment>
<dbReference type="EMBL" id="QJKB01000007">
    <property type="protein sequence ID" value="PXX41607.1"/>
    <property type="molecule type" value="Genomic_DNA"/>
</dbReference>
<accession>A0A318J5H8</accession>
<name>A0A318J5H8_9BURK</name>
<dbReference type="Proteomes" id="UP000247792">
    <property type="component" value="Unassembled WGS sequence"/>
</dbReference>
<sequence>MANRCLVENYDKQVKIPNKLQACGMSKVSNGCPSLVSPRTYRSPASQGMAFFRLEQQITKASTRIIQSSIFLATFLLSSTTLAEDIAPLKRFEISGIISKSEIERFDQFVKANRDISEILLADSPGGYDDGTSTVFEFKKRIDELKLKTFARGFCASTCAYIFLLGHERTLLANPAGKKTMLLLHPVRWIAKDDTGGVGQIQVQYTDKLNKAVSERSEGKITTDLLDKMYSTDDSSGGIFILREVNSENKSVLFSPSIKKRIKAIPFSDLSPQDLGIRIAD</sequence>
<proteinExistence type="predicted"/>
<evidence type="ECO:0008006" key="3">
    <source>
        <dbReference type="Google" id="ProtNLM"/>
    </source>
</evidence>
<gene>
    <name evidence="1" type="ORF">DFR42_107258</name>
</gene>
<organism evidence="1 2">
    <name type="scientific">Undibacterium pigrum</name>
    <dbReference type="NCBI Taxonomy" id="401470"/>
    <lineage>
        <taxon>Bacteria</taxon>
        <taxon>Pseudomonadati</taxon>
        <taxon>Pseudomonadota</taxon>
        <taxon>Betaproteobacteria</taxon>
        <taxon>Burkholderiales</taxon>
        <taxon>Oxalobacteraceae</taxon>
        <taxon>Undibacterium</taxon>
    </lineage>
</organism>
<dbReference type="InterPro" id="IPR029045">
    <property type="entry name" value="ClpP/crotonase-like_dom_sf"/>
</dbReference>
<protein>
    <recommendedName>
        <fullName evidence="3">ATP-dependent protease ClpP protease subunit</fullName>
    </recommendedName>
</protein>
<evidence type="ECO:0000313" key="2">
    <source>
        <dbReference type="Proteomes" id="UP000247792"/>
    </source>
</evidence>
<dbReference type="Gene3D" id="3.90.226.10">
    <property type="entry name" value="2-enoyl-CoA Hydratase, Chain A, domain 1"/>
    <property type="match status" value="1"/>
</dbReference>
<dbReference type="AlphaFoldDB" id="A0A318J5H8"/>
<keyword evidence="2" id="KW-1185">Reference proteome</keyword>
<dbReference type="SUPFAM" id="SSF52096">
    <property type="entry name" value="ClpP/crotonase"/>
    <property type="match status" value="1"/>
</dbReference>